<dbReference type="PANTHER" id="PTHR30443:SF0">
    <property type="entry name" value="PHOSPHOETHANOLAMINE TRANSFERASE EPTA"/>
    <property type="match status" value="1"/>
</dbReference>
<gene>
    <name evidence="11" type="ORF">L2689_12265</name>
</gene>
<feature type="transmembrane region" description="Helical" evidence="8">
    <location>
        <begin position="50"/>
        <end position="71"/>
    </location>
</feature>
<name>A0ABT0L2R3_9GAMM</name>
<dbReference type="NCBIfam" id="NF028537">
    <property type="entry name" value="P_eth_NH2_trans"/>
    <property type="match status" value="1"/>
</dbReference>
<evidence type="ECO:0000256" key="1">
    <source>
        <dbReference type="ARBA" id="ARBA00004429"/>
    </source>
</evidence>
<evidence type="ECO:0000256" key="2">
    <source>
        <dbReference type="ARBA" id="ARBA00022475"/>
    </source>
</evidence>
<evidence type="ECO:0000256" key="6">
    <source>
        <dbReference type="ARBA" id="ARBA00022989"/>
    </source>
</evidence>
<evidence type="ECO:0000256" key="4">
    <source>
        <dbReference type="ARBA" id="ARBA00022679"/>
    </source>
</evidence>
<feature type="transmembrane region" description="Helical" evidence="8">
    <location>
        <begin position="156"/>
        <end position="178"/>
    </location>
</feature>
<keyword evidence="3" id="KW-0997">Cell inner membrane</keyword>
<evidence type="ECO:0000313" key="12">
    <source>
        <dbReference type="Proteomes" id="UP001203212"/>
    </source>
</evidence>
<feature type="transmembrane region" description="Helical" evidence="8">
    <location>
        <begin position="127"/>
        <end position="144"/>
    </location>
</feature>
<dbReference type="CDD" id="cd16017">
    <property type="entry name" value="LptA"/>
    <property type="match status" value="1"/>
</dbReference>
<evidence type="ECO:0000259" key="9">
    <source>
        <dbReference type="Pfam" id="PF00884"/>
    </source>
</evidence>
<accession>A0ABT0L2R3</accession>
<dbReference type="InterPro" id="IPR000917">
    <property type="entry name" value="Sulfatase_N"/>
</dbReference>
<keyword evidence="12" id="KW-1185">Reference proteome</keyword>
<feature type="domain" description="Sulfatase N-terminal" evidence="9">
    <location>
        <begin position="238"/>
        <end position="535"/>
    </location>
</feature>
<dbReference type="InterPro" id="IPR017850">
    <property type="entry name" value="Alkaline_phosphatase_core_sf"/>
</dbReference>
<dbReference type="Gene3D" id="3.40.720.10">
    <property type="entry name" value="Alkaline Phosphatase, subunit A"/>
    <property type="match status" value="1"/>
</dbReference>
<dbReference type="SUPFAM" id="SSF53649">
    <property type="entry name" value="Alkaline phosphatase-like"/>
    <property type="match status" value="1"/>
</dbReference>
<evidence type="ECO:0000256" key="3">
    <source>
        <dbReference type="ARBA" id="ARBA00022519"/>
    </source>
</evidence>
<feature type="transmembrane region" description="Helical" evidence="8">
    <location>
        <begin position="20"/>
        <end position="38"/>
    </location>
</feature>
<comment type="subcellular location">
    <subcellularLocation>
        <location evidence="1">Cell inner membrane</location>
        <topology evidence="1">Multi-pass membrane protein</topology>
    </subcellularLocation>
</comment>
<organism evidence="11 12">
    <name type="scientific">Shewanella aestuarii</name>
    <dbReference type="NCBI Taxonomy" id="1028752"/>
    <lineage>
        <taxon>Bacteria</taxon>
        <taxon>Pseudomonadati</taxon>
        <taxon>Pseudomonadota</taxon>
        <taxon>Gammaproteobacteria</taxon>
        <taxon>Alteromonadales</taxon>
        <taxon>Shewanellaceae</taxon>
        <taxon>Shewanella</taxon>
    </lineage>
</organism>
<dbReference type="InterPro" id="IPR040423">
    <property type="entry name" value="PEA_transferase"/>
</dbReference>
<dbReference type="Pfam" id="PF08019">
    <property type="entry name" value="EptA_B_N"/>
    <property type="match status" value="1"/>
</dbReference>
<dbReference type="PANTHER" id="PTHR30443">
    <property type="entry name" value="INNER MEMBRANE PROTEIN"/>
    <property type="match status" value="1"/>
</dbReference>
<evidence type="ECO:0000256" key="5">
    <source>
        <dbReference type="ARBA" id="ARBA00022692"/>
    </source>
</evidence>
<comment type="caution">
    <text evidence="11">The sequence shown here is derived from an EMBL/GenBank/DDBJ whole genome shotgun (WGS) entry which is preliminary data.</text>
</comment>
<proteinExistence type="predicted"/>
<sequence>MKLISQIKAYWRTVVLTKEAMIVLIAMYFAIVINFPIVERIYQLSTAGHLIFSLTPVLVLTGFFIIIFSLLSSRFIFKPLLTLLLISSAAAMYAMLQYNVLFDYSMIENIFETNSSEAISYLSSRSILYVVVFGVLPSIFLWCTPMAPSGGMFRTLLRRIALGVIGFALVGIVTLFFYKDYASVGRNNHYLNKMIIPAHIFNTVKYLNNTYFTQHLPYAERGQDAALLDSKNNKPTLFVLVVGETARAENMAYYGYGRNTNPYTEDLGLIAVNDVSSCGTATAHSLPCMFSDFTHDNYNREQANAQDNVLDVMKEAGVEVVWFDNDGGDKEVAARIIKHEIPASLDNALCDGQSCFDEILVQQLSAYLSEKVANKNQHALTNQMVALHTIGSHGPTYYNRYPKKLQRFEPACERSDIENCSDTEIINVYDNTLVYTDYVLAQTIELLEQYSSEYNVAMVYLSDHGESLGENGLYLHGTPYAIAPSQQTHVPWLMWLPESYTESKMLDRSCIVKQATQGEHSHDNLFHTLLGLYGVQTHLRNSQLDISQNCRIK</sequence>
<dbReference type="EMBL" id="JAKILK010000006">
    <property type="protein sequence ID" value="MCL1118011.1"/>
    <property type="molecule type" value="Genomic_DNA"/>
</dbReference>
<evidence type="ECO:0000313" key="11">
    <source>
        <dbReference type="EMBL" id="MCL1118011.1"/>
    </source>
</evidence>
<dbReference type="RefSeq" id="WP_229778298.1">
    <property type="nucleotide sequence ID" value="NZ_BMOT01000007.1"/>
</dbReference>
<keyword evidence="6 8" id="KW-1133">Transmembrane helix</keyword>
<feature type="domain" description="Phosphoethanolamine transferase N-terminal" evidence="10">
    <location>
        <begin position="61"/>
        <end position="210"/>
    </location>
</feature>
<dbReference type="InterPro" id="IPR012549">
    <property type="entry name" value="EptA-like_N"/>
</dbReference>
<feature type="transmembrane region" description="Helical" evidence="8">
    <location>
        <begin position="83"/>
        <end position="107"/>
    </location>
</feature>
<protein>
    <submittedName>
        <fullName evidence="11">Phosphoethanolamine--lipid A transferase</fullName>
    </submittedName>
</protein>
<dbReference type="InterPro" id="IPR058130">
    <property type="entry name" value="PEA_transf_C"/>
</dbReference>
<keyword evidence="4 11" id="KW-0808">Transferase</keyword>
<keyword evidence="2" id="KW-1003">Cell membrane</keyword>
<dbReference type="Proteomes" id="UP001203212">
    <property type="component" value="Unassembled WGS sequence"/>
</dbReference>
<keyword evidence="5 8" id="KW-0812">Transmembrane</keyword>
<reference evidence="11 12" key="1">
    <citation type="submission" date="2022-01" db="EMBL/GenBank/DDBJ databases">
        <title>Whole genome-based taxonomy of the Shewanellaceae.</title>
        <authorList>
            <person name="Martin-Rodriguez A.J."/>
        </authorList>
    </citation>
    <scope>NUCLEOTIDE SEQUENCE [LARGE SCALE GENOMIC DNA]</scope>
    <source>
        <strain evidence="11 12">JCM 17801</strain>
    </source>
</reference>
<keyword evidence="7 8" id="KW-0472">Membrane</keyword>
<dbReference type="GO" id="GO:0016740">
    <property type="term" value="F:transferase activity"/>
    <property type="evidence" value="ECO:0007669"/>
    <property type="project" value="UniProtKB-KW"/>
</dbReference>
<dbReference type="Pfam" id="PF00884">
    <property type="entry name" value="Sulfatase"/>
    <property type="match status" value="1"/>
</dbReference>
<evidence type="ECO:0000256" key="8">
    <source>
        <dbReference type="SAM" id="Phobius"/>
    </source>
</evidence>
<evidence type="ECO:0000259" key="10">
    <source>
        <dbReference type="Pfam" id="PF08019"/>
    </source>
</evidence>
<evidence type="ECO:0000256" key="7">
    <source>
        <dbReference type="ARBA" id="ARBA00023136"/>
    </source>
</evidence>